<sequence>MGEVTQSVNQLIKRQDSFISKIERMDKVLGSIGSRWSSLYESLITDFLREFLEKEGLDYNCVNKFSFKDDKGIYGFKGRKYEIDILAKEDKVYMIEVKYSAEDKDVEWFDIRCKVIREVLGLTKQPVKLFLAITAKKDAVDRANELGIKMIAEDIFEIPKKK</sequence>
<dbReference type="Pfam" id="PF12644">
    <property type="entry name" value="DUF3782"/>
    <property type="match status" value="1"/>
</dbReference>
<keyword evidence="2" id="KW-1185">Reference proteome</keyword>
<dbReference type="SUPFAM" id="SSF52980">
    <property type="entry name" value="Restriction endonuclease-like"/>
    <property type="match status" value="1"/>
</dbReference>
<evidence type="ECO:0000313" key="2">
    <source>
        <dbReference type="Proteomes" id="UP001432202"/>
    </source>
</evidence>
<proteinExistence type="predicted"/>
<dbReference type="AlphaFoldDB" id="A0AAX4L346"/>
<evidence type="ECO:0000313" key="1">
    <source>
        <dbReference type="EMBL" id="WWQ61047.1"/>
    </source>
</evidence>
<reference evidence="1 2" key="1">
    <citation type="submission" date="2024-02" db="EMBL/GenBank/DDBJ databases">
        <title>STSV induces naive adaptation in Sulfolobus.</title>
        <authorList>
            <person name="Xiang X."/>
            <person name="Song M."/>
        </authorList>
    </citation>
    <scope>NUCLEOTIDE SEQUENCE [LARGE SCALE GENOMIC DNA]</scope>
    <source>
        <strain evidence="1 2">RT2</strain>
    </source>
</reference>
<dbReference type="EMBL" id="CP146016">
    <property type="protein sequence ID" value="WWQ61047.1"/>
    <property type="molecule type" value="Genomic_DNA"/>
</dbReference>
<dbReference type="InterPro" id="IPR024271">
    <property type="entry name" value="DUF3782"/>
</dbReference>
<gene>
    <name evidence="1" type="ORF">V6M85_02895</name>
</gene>
<protein>
    <submittedName>
        <fullName evidence="1">DUF3782 domain-containing protein</fullName>
    </submittedName>
</protein>
<dbReference type="PANTHER" id="PTHR38753">
    <property type="entry name" value="SLR1441 PROTEIN"/>
    <property type="match status" value="1"/>
</dbReference>
<dbReference type="PANTHER" id="PTHR38753:SF1">
    <property type="entry name" value="SLR1441 PROTEIN"/>
    <property type="match status" value="1"/>
</dbReference>
<dbReference type="Proteomes" id="UP001432202">
    <property type="component" value="Chromosome"/>
</dbReference>
<accession>A0AAX4L346</accession>
<dbReference type="RefSeq" id="WP_338602774.1">
    <property type="nucleotide sequence ID" value="NZ_CP146016.1"/>
</dbReference>
<dbReference type="InterPro" id="IPR011335">
    <property type="entry name" value="Restrct_endonuc-II-like"/>
</dbReference>
<name>A0AAX4L346_9CREN</name>
<organism evidence="1 2">
    <name type="scientific">Sulfolobus tengchongensis</name>
    <dbReference type="NCBI Taxonomy" id="207809"/>
    <lineage>
        <taxon>Archaea</taxon>
        <taxon>Thermoproteota</taxon>
        <taxon>Thermoprotei</taxon>
        <taxon>Sulfolobales</taxon>
        <taxon>Sulfolobaceae</taxon>
        <taxon>Sulfolobus</taxon>
    </lineage>
</organism>
<dbReference type="GeneID" id="89335681"/>